<reference evidence="1" key="2">
    <citation type="journal article" date="2015" name="Fish Shellfish Immunol.">
        <title>Early steps in the European eel (Anguilla anguilla)-Vibrio vulnificus interaction in the gills: Role of the RtxA13 toxin.</title>
        <authorList>
            <person name="Callol A."/>
            <person name="Pajuelo D."/>
            <person name="Ebbesson L."/>
            <person name="Teles M."/>
            <person name="MacKenzie S."/>
            <person name="Amaro C."/>
        </authorList>
    </citation>
    <scope>NUCLEOTIDE SEQUENCE</scope>
</reference>
<dbReference type="AlphaFoldDB" id="A0A0E9UUL2"/>
<protein>
    <submittedName>
        <fullName evidence="1">Uncharacterized protein</fullName>
    </submittedName>
</protein>
<name>A0A0E9UUL2_ANGAN</name>
<reference evidence="1" key="1">
    <citation type="submission" date="2014-11" db="EMBL/GenBank/DDBJ databases">
        <authorList>
            <person name="Amaro Gonzalez C."/>
        </authorList>
    </citation>
    <scope>NUCLEOTIDE SEQUENCE</scope>
</reference>
<accession>A0A0E9UUL2</accession>
<sequence>MNCVRQAIVSLQQQMIAVNNYTITRHKQV</sequence>
<proteinExistence type="predicted"/>
<organism evidence="1">
    <name type="scientific">Anguilla anguilla</name>
    <name type="common">European freshwater eel</name>
    <name type="synonym">Muraena anguilla</name>
    <dbReference type="NCBI Taxonomy" id="7936"/>
    <lineage>
        <taxon>Eukaryota</taxon>
        <taxon>Metazoa</taxon>
        <taxon>Chordata</taxon>
        <taxon>Craniata</taxon>
        <taxon>Vertebrata</taxon>
        <taxon>Euteleostomi</taxon>
        <taxon>Actinopterygii</taxon>
        <taxon>Neopterygii</taxon>
        <taxon>Teleostei</taxon>
        <taxon>Anguilliformes</taxon>
        <taxon>Anguillidae</taxon>
        <taxon>Anguilla</taxon>
    </lineage>
</organism>
<evidence type="ECO:0000313" key="1">
    <source>
        <dbReference type="EMBL" id="JAH68875.1"/>
    </source>
</evidence>
<dbReference type="EMBL" id="GBXM01039702">
    <property type="protein sequence ID" value="JAH68875.1"/>
    <property type="molecule type" value="Transcribed_RNA"/>
</dbReference>